<proteinExistence type="predicted"/>
<protein>
    <submittedName>
        <fullName evidence="2">Glycosyl transferases group 1</fullName>
    </submittedName>
</protein>
<accession>A0A8G2CNX4</accession>
<evidence type="ECO:0000259" key="1">
    <source>
        <dbReference type="Pfam" id="PF00534"/>
    </source>
</evidence>
<dbReference type="Pfam" id="PF00534">
    <property type="entry name" value="Glycos_transf_1"/>
    <property type="match status" value="1"/>
</dbReference>
<comment type="caution">
    <text evidence="2">The sequence shown here is derived from an EMBL/GenBank/DDBJ whole genome shotgun (WGS) entry which is preliminary data.</text>
</comment>
<keyword evidence="3" id="KW-1185">Reference proteome</keyword>
<keyword evidence="2" id="KW-0808">Transferase</keyword>
<dbReference type="CDD" id="cd03801">
    <property type="entry name" value="GT4_PimA-like"/>
    <property type="match status" value="1"/>
</dbReference>
<reference evidence="2 3" key="1">
    <citation type="submission" date="2017-01" db="EMBL/GenBank/DDBJ databases">
        <authorList>
            <person name="Varghese N."/>
            <person name="Submissions S."/>
        </authorList>
    </citation>
    <scope>NUCLEOTIDE SEQUENCE [LARGE SCALE GENOMIC DNA]</scope>
    <source>
        <strain evidence="2 3">ATCC 35905</strain>
    </source>
</reference>
<dbReference type="EMBL" id="FTNE01000044">
    <property type="protein sequence ID" value="SIR51713.1"/>
    <property type="molecule type" value="Genomic_DNA"/>
</dbReference>
<dbReference type="SUPFAM" id="SSF53756">
    <property type="entry name" value="UDP-Glycosyltransferase/glycogen phosphorylase"/>
    <property type="match status" value="1"/>
</dbReference>
<dbReference type="PANTHER" id="PTHR45871">
    <property type="entry name" value="N-ACETYLGLUCOSAMINYL-PHOSPHATIDYLINOSITOL BIOSYNTHETIC PROTEIN"/>
    <property type="match status" value="1"/>
</dbReference>
<evidence type="ECO:0000313" key="3">
    <source>
        <dbReference type="Proteomes" id="UP000186308"/>
    </source>
</evidence>
<sequence>MMTLPTLDHFTADILARLPAASGWEVQKFMVTSPAVLAAALEWTDDPSRDAIWFEFCWPPFPAMIEATDFGGRRVIVRVHRIEAVETPYVANTAWAKVDDVIVVSPDMRERVLSAAPEVTYTSRLHIIFNGVDTTRFTANQSWNKFRLGWCGLMNLRKNPTLALHILWKLHQRDDRYHLTLCGMGGEALASESFLYLAEKLGLTGAITWDGRISQADMPAWHASNGVLVHTSLHESFGYAIAEAALSGCDIAIAGHPGADTIWPAETIFHTIDGAAALIQTARPNRWRHYVEQRFCLGHQITDISRLLQCNLQAASS</sequence>
<gene>
    <name evidence="2" type="ORF">SAMN05421828_14411</name>
</gene>
<dbReference type="AlphaFoldDB" id="A0A8G2CNX4"/>
<feature type="domain" description="Glycosyl transferase family 1" evidence="1">
    <location>
        <begin position="154"/>
        <end position="251"/>
    </location>
</feature>
<evidence type="ECO:0000313" key="2">
    <source>
        <dbReference type="EMBL" id="SIR51713.1"/>
    </source>
</evidence>
<dbReference type="Proteomes" id="UP000186308">
    <property type="component" value="Unassembled WGS sequence"/>
</dbReference>
<dbReference type="PANTHER" id="PTHR45871:SF1">
    <property type="entry name" value="PHOSPHATIDYLINOSITOL N-ACETYLGLUCOSAMINYLTRANSFERASE SUBUNIT A"/>
    <property type="match status" value="1"/>
</dbReference>
<dbReference type="Gene3D" id="3.40.50.2000">
    <property type="entry name" value="Glycogen Phosphorylase B"/>
    <property type="match status" value="2"/>
</dbReference>
<organism evidence="2 3">
    <name type="scientific">Acidiphilium rubrum</name>
    <dbReference type="NCBI Taxonomy" id="526"/>
    <lineage>
        <taxon>Bacteria</taxon>
        <taxon>Pseudomonadati</taxon>
        <taxon>Pseudomonadota</taxon>
        <taxon>Alphaproteobacteria</taxon>
        <taxon>Acetobacterales</taxon>
        <taxon>Acidocellaceae</taxon>
        <taxon>Acidiphilium</taxon>
    </lineage>
</organism>
<name>A0A8G2CNX4_ACIRU</name>
<dbReference type="InterPro" id="IPR001296">
    <property type="entry name" value="Glyco_trans_1"/>
</dbReference>
<dbReference type="GO" id="GO:0016757">
    <property type="term" value="F:glycosyltransferase activity"/>
    <property type="evidence" value="ECO:0007669"/>
    <property type="project" value="InterPro"/>
</dbReference>